<dbReference type="SUPFAM" id="SSF52540">
    <property type="entry name" value="P-loop containing nucleoside triphosphate hydrolases"/>
    <property type="match status" value="1"/>
</dbReference>
<dbReference type="RefSeq" id="WP_062628339.1">
    <property type="nucleotide sequence ID" value="NZ_CP014327.1"/>
</dbReference>
<feature type="domain" description="Helicase C-terminal" evidence="1">
    <location>
        <begin position="283"/>
        <end position="455"/>
    </location>
</feature>
<reference evidence="2 3" key="1">
    <citation type="submission" date="2016-02" db="EMBL/GenBank/DDBJ databases">
        <title>Complete genome sequence of Halocynthiibacter arcticus PAMC 20958t from arctic marine sediment.</title>
        <authorList>
            <person name="Lee Y.M."/>
            <person name="Baek K."/>
            <person name="Lee H.K."/>
            <person name="Shin S.C."/>
        </authorList>
    </citation>
    <scope>NUCLEOTIDE SEQUENCE [LARGE SCALE GENOMIC DNA]</scope>
    <source>
        <strain evidence="2">PAMC 20958</strain>
    </source>
</reference>
<dbReference type="InterPro" id="IPR018973">
    <property type="entry name" value="MZB"/>
</dbReference>
<name>A0A126V541_9RHOB</name>
<gene>
    <name evidence="2" type="ORF">RC74_17535</name>
</gene>
<dbReference type="InterPro" id="IPR027417">
    <property type="entry name" value="P-loop_NTPase"/>
</dbReference>
<protein>
    <recommendedName>
        <fullName evidence="1">Helicase C-terminal domain-containing protein</fullName>
    </recommendedName>
</protein>
<dbReference type="GO" id="GO:0043138">
    <property type="term" value="F:3'-5' DNA helicase activity"/>
    <property type="evidence" value="ECO:0007669"/>
    <property type="project" value="TreeGrafter"/>
</dbReference>
<dbReference type="InterPro" id="IPR001650">
    <property type="entry name" value="Helicase_C-like"/>
</dbReference>
<dbReference type="KEGG" id="hat:RC74_17535"/>
<dbReference type="GO" id="GO:0036297">
    <property type="term" value="P:interstrand cross-link repair"/>
    <property type="evidence" value="ECO:0007669"/>
    <property type="project" value="TreeGrafter"/>
</dbReference>
<dbReference type="Proteomes" id="UP000070371">
    <property type="component" value="Chromosome"/>
</dbReference>
<evidence type="ECO:0000313" key="3">
    <source>
        <dbReference type="Proteomes" id="UP000070371"/>
    </source>
</evidence>
<dbReference type="OrthoDB" id="9815222at2"/>
<dbReference type="PANTHER" id="PTHR47957:SF3">
    <property type="entry name" value="ATP-DEPENDENT HELICASE HRQ1"/>
    <property type="match status" value="1"/>
</dbReference>
<dbReference type="Gene3D" id="3.40.50.300">
    <property type="entry name" value="P-loop containing nucleotide triphosphate hydrolases"/>
    <property type="match status" value="1"/>
</dbReference>
<sequence>MAKLVALGDALPADTLARERAKLSELSGGIGRVTWDEMVAILAKNPQIPHIQPAWKNRGEGGHVLAEDPVKMAQMLLLREFFRRPKKQNNAETMGLAKLAWPKLEQRLKTGKLPDDFVKSKLSVEDWIALHEVAIDAAFRSNFAVKADRYPVNFPHWISPREKSRTLYGPETRNSDVTGKNPVHWPSAKRSERSTMVRLIGRLLEADPKTDSGKSKIDGLLLTMWQNLSASKVIENSNDTRWVVDMGFAEFRSVQRAGICPSTRRMLSSHPGNISPTSLDGHEIDQWVEVPKLIVSKPGGLSLGDRKKVRIWCDTDPLVGKLRAMGQWGNLHDSVAEFTPVLRAQEHSAQIDRPSLKTYEDQFRDGQLNLLNCSTTMEMGVDLAEIEAVINTNVPPSPANYRQRIGRAGRRGEPWAIAFTFCRDLPLDRRVWNDPAVLLEASIAAPMVNLDSRVILQRHVNAFFLGRFLADNGGLKLGTGAGDFFGAKAEVDLKNPFAENCVADRLIDALRGDWGRSGRVSDGLKSLLTGTPLSGEIDGLAEATCDAFSTLRSSWSNEYLTLVKSQSVAELVNSTAESRFFKSQSSRMRKEFLLAELARRGFTPSYGFPIDVVGFSYIGEAPSESVREEGTRFASGPSRSLDVALRDYAPGSEVVVDGLVYRSDGILPSWASHTSPGEDLRDMWICGSCGEHGLDTAWRETCPKCDAPLEVTRRRRILKPSGFLSKDSVPHTAYEQLNWVAPERPRLSVSDAEWQSLSDPDLGRIRSSRMGRILQRSSGPWAEGFAICLACGRADAEKDPGGIIDGESYALPTGMKNHSPLVRTDRARRDDGKCIGLDPTSRAIQRNVHLGYETHSDIFELQLFPLEKVENSVAWALGSAIREALSMKLGIQAHDEIGVAIQHATFESGVSGASILLFDKAPGGAGFSTLAGSPGMIEQLLQDAENILDCNKCTNGCPDCILRPDLQHDGTPMDRAGALSILKKEVLNKLGLPSNLRVFGDNTTALHRGAVQWILAKVRGTPPEAITVFLHGNCETLDLSEWRAVAALKLLPPTCKISIAVPNDLLSAMRQSHKRDLLRVLARLDAKLVRVPFAPKFSELPQIIEEKTGNTVSALVASDPKSALVGVDWGRASSGPILFGKLDSGTELFPISINKLMDFGEANAIVHEFHSELDGRIEDFGLKFWKKIRSLRPQTFADGVTVLKLEYADRYVKSPLSLALAISVVKSAPNMTATTTVSISTTRLENRDYGRSIWDNWPDNRSREQVIREIDSSIKLNISEPRDCPHERRLIVELSNGSMLKVRLDQGFGAWAAERESAPYSFEFAPTRQAVSMMKSSVKVYLRDTKTGTPISIVWDG</sequence>
<dbReference type="PANTHER" id="PTHR47957">
    <property type="entry name" value="ATP-DEPENDENT HELICASE HRQ1"/>
    <property type="match status" value="1"/>
</dbReference>
<dbReference type="GO" id="GO:0006289">
    <property type="term" value="P:nucleotide-excision repair"/>
    <property type="evidence" value="ECO:0007669"/>
    <property type="project" value="TreeGrafter"/>
</dbReference>
<dbReference type="EMBL" id="CP014327">
    <property type="protein sequence ID" value="AML52819.1"/>
    <property type="molecule type" value="Genomic_DNA"/>
</dbReference>
<dbReference type="Pfam" id="PF09369">
    <property type="entry name" value="MZB"/>
    <property type="match status" value="1"/>
</dbReference>
<evidence type="ECO:0000259" key="1">
    <source>
        <dbReference type="PROSITE" id="PS51194"/>
    </source>
</evidence>
<proteinExistence type="predicted"/>
<organism evidence="2 3">
    <name type="scientific">Falsihalocynthiibacter arcticus</name>
    <dbReference type="NCBI Taxonomy" id="1579316"/>
    <lineage>
        <taxon>Bacteria</taxon>
        <taxon>Pseudomonadati</taxon>
        <taxon>Pseudomonadota</taxon>
        <taxon>Alphaproteobacteria</taxon>
        <taxon>Rhodobacterales</taxon>
        <taxon>Roseobacteraceae</taxon>
        <taxon>Falsihalocynthiibacter</taxon>
    </lineage>
</organism>
<keyword evidence="3" id="KW-1185">Reference proteome</keyword>
<dbReference type="Pfam" id="PF00271">
    <property type="entry name" value="Helicase_C"/>
    <property type="match status" value="1"/>
</dbReference>
<dbReference type="STRING" id="1579316.RC74_17535"/>
<evidence type="ECO:0000313" key="2">
    <source>
        <dbReference type="EMBL" id="AML52819.1"/>
    </source>
</evidence>
<dbReference type="SMART" id="SM00490">
    <property type="entry name" value="HELICc"/>
    <property type="match status" value="1"/>
</dbReference>
<dbReference type="PROSITE" id="PS51194">
    <property type="entry name" value="HELICASE_CTER"/>
    <property type="match status" value="1"/>
</dbReference>
<accession>A0A126V541</accession>